<accession>A0A917EPY4</accession>
<gene>
    <name evidence="2" type="primary">glpQ</name>
    <name evidence="2" type="ORF">GCM10007140_12690</name>
</gene>
<evidence type="ECO:0000259" key="1">
    <source>
        <dbReference type="PROSITE" id="PS51704"/>
    </source>
</evidence>
<keyword evidence="3" id="KW-1185">Reference proteome</keyword>
<dbReference type="Proteomes" id="UP000605259">
    <property type="component" value="Unassembled WGS sequence"/>
</dbReference>
<dbReference type="GO" id="GO:0008081">
    <property type="term" value="F:phosphoric diester hydrolase activity"/>
    <property type="evidence" value="ECO:0007669"/>
    <property type="project" value="InterPro"/>
</dbReference>
<protein>
    <submittedName>
        <fullName evidence="2">Glycerophosphoryl diester phosphodiesterase</fullName>
    </submittedName>
</protein>
<dbReference type="CDD" id="cd08601">
    <property type="entry name" value="GDPD_SaGlpQ_like"/>
    <property type="match status" value="1"/>
</dbReference>
<sequence length="307" mass="34870">MVKKRFLQVAVVSAVLMASGCGTKEQAVAKTEKAKSAEIKTDVSEVLNISHRGASGHAPEHTILAYQLGEDMQGDYIEIDLQMTKDGELVALHDETLERTTNGTGLVKDYTLAEIKKLDAGSWFNEKYPDKAKKEYVGLTVPTFDEVIEKFGKDNKYYIETKSPEVYPGMEEKLLEKLHKHGLVGKDKEASNAIVQSFSPESLKKMHELDKNVPLVQLLWYEDESKLATITDEELKKYKEYTIGVGMNFAPIDKTYVQKVREHDLEIHPYTVNEKEDMKKLLEWGVTGMFTNFPDRLEEILEESSKK</sequence>
<dbReference type="PANTHER" id="PTHR46211">
    <property type="entry name" value="GLYCEROPHOSPHORYL DIESTER PHOSPHODIESTERASE"/>
    <property type="match status" value="1"/>
</dbReference>
<feature type="domain" description="GP-PDE" evidence="1">
    <location>
        <begin position="46"/>
        <end position="301"/>
    </location>
</feature>
<dbReference type="PROSITE" id="PS51257">
    <property type="entry name" value="PROKAR_LIPOPROTEIN"/>
    <property type="match status" value="1"/>
</dbReference>
<evidence type="ECO:0000313" key="2">
    <source>
        <dbReference type="EMBL" id="GGE63902.1"/>
    </source>
</evidence>
<proteinExistence type="predicted"/>
<evidence type="ECO:0000313" key="3">
    <source>
        <dbReference type="Proteomes" id="UP000605259"/>
    </source>
</evidence>
<dbReference type="Gene3D" id="3.20.20.190">
    <property type="entry name" value="Phosphatidylinositol (PI) phosphodiesterase"/>
    <property type="match status" value="1"/>
</dbReference>
<dbReference type="SUPFAM" id="SSF51695">
    <property type="entry name" value="PLC-like phosphodiesterases"/>
    <property type="match status" value="1"/>
</dbReference>
<dbReference type="PROSITE" id="PS51704">
    <property type="entry name" value="GP_PDE"/>
    <property type="match status" value="1"/>
</dbReference>
<dbReference type="PANTHER" id="PTHR46211:SF7">
    <property type="entry name" value="GLYCEROPHOSPHODIESTER PHOSPHODIESTERASE"/>
    <property type="match status" value="1"/>
</dbReference>
<organism evidence="2 3">
    <name type="scientific">Priestia taiwanensis</name>
    <dbReference type="NCBI Taxonomy" id="1347902"/>
    <lineage>
        <taxon>Bacteria</taxon>
        <taxon>Bacillati</taxon>
        <taxon>Bacillota</taxon>
        <taxon>Bacilli</taxon>
        <taxon>Bacillales</taxon>
        <taxon>Bacillaceae</taxon>
        <taxon>Priestia</taxon>
    </lineage>
</organism>
<dbReference type="EMBL" id="BMFK01000001">
    <property type="protein sequence ID" value="GGE63902.1"/>
    <property type="molecule type" value="Genomic_DNA"/>
</dbReference>
<dbReference type="InterPro" id="IPR030395">
    <property type="entry name" value="GP_PDE_dom"/>
</dbReference>
<reference evidence="2" key="1">
    <citation type="journal article" date="2014" name="Int. J. Syst. Evol. Microbiol.">
        <title>Complete genome sequence of Corynebacterium casei LMG S-19264T (=DSM 44701T), isolated from a smear-ripened cheese.</title>
        <authorList>
            <consortium name="US DOE Joint Genome Institute (JGI-PGF)"/>
            <person name="Walter F."/>
            <person name="Albersmeier A."/>
            <person name="Kalinowski J."/>
            <person name="Ruckert C."/>
        </authorList>
    </citation>
    <scope>NUCLEOTIDE SEQUENCE</scope>
    <source>
        <strain evidence="2">CGMCC 1.12698</strain>
    </source>
</reference>
<dbReference type="Pfam" id="PF03009">
    <property type="entry name" value="GDPD"/>
    <property type="match status" value="1"/>
</dbReference>
<dbReference type="GO" id="GO:0006629">
    <property type="term" value="P:lipid metabolic process"/>
    <property type="evidence" value="ECO:0007669"/>
    <property type="project" value="InterPro"/>
</dbReference>
<reference evidence="2" key="2">
    <citation type="submission" date="2020-09" db="EMBL/GenBank/DDBJ databases">
        <authorList>
            <person name="Sun Q."/>
            <person name="Zhou Y."/>
        </authorList>
    </citation>
    <scope>NUCLEOTIDE SEQUENCE</scope>
    <source>
        <strain evidence="2">CGMCC 1.12698</strain>
    </source>
</reference>
<comment type="caution">
    <text evidence="2">The sequence shown here is derived from an EMBL/GenBank/DDBJ whole genome shotgun (WGS) entry which is preliminary data.</text>
</comment>
<name>A0A917EPY4_9BACI</name>
<dbReference type="AlphaFoldDB" id="A0A917EPY4"/>
<dbReference type="InterPro" id="IPR017946">
    <property type="entry name" value="PLC-like_Pdiesterase_TIM-brl"/>
</dbReference>